<dbReference type="EMBL" id="LAZR01009424">
    <property type="protein sequence ID" value="KKM72674.1"/>
    <property type="molecule type" value="Genomic_DNA"/>
</dbReference>
<proteinExistence type="inferred from homology"/>
<gene>
    <name evidence="2" type="ORF">LCGC14_1418120</name>
</gene>
<dbReference type="AlphaFoldDB" id="A0A0F9JS05"/>
<protein>
    <submittedName>
        <fullName evidence="2">Uncharacterized protein</fullName>
    </submittedName>
</protein>
<dbReference type="SUPFAM" id="SSF143870">
    <property type="entry name" value="PF0523-like"/>
    <property type="match status" value="1"/>
</dbReference>
<dbReference type="Gene3D" id="3.30.2380.10">
    <property type="entry name" value="CGI121/TPRKB"/>
    <property type="match status" value="1"/>
</dbReference>
<organism evidence="2">
    <name type="scientific">marine sediment metagenome</name>
    <dbReference type="NCBI Taxonomy" id="412755"/>
    <lineage>
        <taxon>unclassified sequences</taxon>
        <taxon>metagenomes</taxon>
        <taxon>ecological metagenomes</taxon>
    </lineage>
</organism>
<reference evidence="2" key="1">
    <citation type="journal article" date="2015" name="Nature">
        <title>Complex archaea that bridge the gap between prokaryotes and eukaryotes.</title>
        <authorList>
            <person name="Spang A."/>
            <person name="Saw J.H."/>
            <person name="Jorgensen S.L."/>
            <person name="Zaremba-Niedzwiedzka K."/>
            <person name="Martijn J."/>
            <person name="Lind A.E."/>
            <person name="van Eijk R."/>
            <person name="Schleper C."/>
            <person name="Guy L."/>
            <person name="Ettema T.J."/>
        </authorList>
    </citation>
    <scope>NUCLEOTIDE SEQUENCE</scope>
</reference>
<dbReference type="InterPro" id="IPR013926">
    <property type="entry name" value="CGI121/TPRKB"/>
</dbReference>
<sequence length="234" mass="27120">MESTCLIVKEYFIEELDLTYFIGVIRINIDIKQVFDPNAIFKEEEALEYILNLIKGIQDDASGSVIQLIKEKYVLNIDHLYIASYYVQKVFAQKTNISKTKNVELLLYLSTYRQISKGFESFGIDYSDLEKGKLLICIISPINNLNKINMKILKEFNAKEIELGINVMTIEKINRIKKFYKFSESQINCVQNSYGIKKNNLQLSLENLDDFSSFLFDLICEKMVLLNLEKISVG</sequence>
<dbReference type="NCBIfam" id="NF011465">
    <property type="entry name" value="PRK14886.1-1"/>
    <property type="match status" value="1"/>
</dbReference>
<accession>A0A0F9JS05</accession>
<comment type="similarity">
    <text evidence="1">Belongs to the CGI121/TPRKB family.</text>
</comment>
<dbReference type="InterPro" id="IPR036504">
    <property type="entry name" value="CGI121/TPRKB_sf"/>
</dbReference>
<evidence type="ECO:0000313" key="2">
    <source>
        <dbReference type="EMBL" id="KKM72674.1"/>
    </source>
</evidence>
<dbReference type="Pfam" id="PF08617">
    <property type="entry name" value="CGI-121"/>
    <property type="match status" value="1"/>
</dbReference>
<evidence type="ECO:0000256" key="1">
    <source>
        <dbReference type="ARBA" id="ARBA00005546"/>
    </source>
</evidence>
<comment type="caution">
    <text evidence="2">The sequence shown here is derived from an EMBL/GenBank/DDBJ whole genome shotgun (WGS) entry which is preliminary data.</text>
</comment>
<name>A0A0F9JS05_9ZZZZ</name>